<keyword evidence="1" id="KW-0732">Signal</keyword>
<dbReference type="AlphaFoldDB" id="A0A0F9IEY2"/>
<protein>
    <recommendedName>
        <fullName evidence="3">Dienelactone hydrolase domain-containing protein</fullName>
    </recommendedName>
</protein>
<dbReference type="EMBL" id="LAZR01012591">
    <property type="protein sequence ID" value="KKM26022.1"/>
    <property type="molecule type" value="Genomic_DNA"/>
</dbReference>
<dbReference type="PROSITE" id="PS51257">
    <property type="entry name" value="PROKAR_LIPOPROTEIN"/>
    <property type="match status" value="1"/>
</dbReference>
<dbReference type="InterPro" id="IPR029058">
    <property type="entry name" value="AB_hydrolase_fold"/>
</dbReference>
<feature type="domain" description="Dienelactone hydrolase" evidence="3">
    <location>
        <begin position="134"/>
        <end position="244"/>
    </location>
</feature>
<evidence type="ECO:0000256" key="2">
    <source>
        <dbReference type="ARBA" id="ARBA00022801"/>
    </source>
</evidence>
<evidence type="ECO:0000259" key="3">
    <source>
        <dbReference type="Pfam" id="PF01738"/>
    </source>
</evidence>
<accession>A0A0F9IEY2</accession>
<dbReference type="InterPro" id="IPR002925">
    <property type="entry name" value="Dienelactn_hydro"/>
</dbReference>
<evidence type="ECO:0000256" key="1">
    <source>
        <dbReference type="ARBA" id="ARBA00022729"/>
    </source>
</evidence>
<evidence type="ECO:0000313" key="4">
    <source>
        <dbReference type="EMBL" id="KKM26022.1"/>
    </source>
</evidence>
<name>A0A0F9IEY2_9ZZZZ</name>
<dbReference type="Pfam" id="PF01738">
    <property type="entry name" value="DLH"/>
    <property type="match status" value="1"/>
</dbReference>
<keyword evidence="2" id="KW-0378">Hydrolase</keyword>
<organism evidence="4">
    <name type="scientific">marine sediment metagenome</name>
    <dbReference type="NCBI Taxonomy" id="412755"/>
    <lineage>
        <taxon>unclassified sequences</taxon>
        <taxon>metagenomes</taxon>
        <taxon>ecological metagenomes</taxon>
    </lineage>
</organism>
<dbReference type="GO" id="GO:0016787">
    <property type="term" value="F:hydrolase activity"/>
    <property type="evidence" value="ECO:0007669"/>
    <property type="project" value="UniProtKB-KW"/>
</dbReference>
<comment type="caution">
    <text evidence="4">The sequence shown here is derived from an EMBL/GenBank/DDBJ whole genome shotgun (WGS) entry which is preliminary data.</text>
</comment>
<sequence>MKSIRTLYLTLATIASILTYGCSSDESSNEVEIPKNRTFEDVERDFSALEVNEGISDFRIDAPSGLAWNFRVIAPNVSDGIKKPLFIHLHGAAGGDPNAHKATSCYVEPALENIEAYVISPNGATNLWEEPVNQSQVIGLVTLAIKYWDIDPNKVVVMGYSNGGNGSWFYAETRPELFSAGIPMASSYNTTGLDGQPRKIETPLYVIHGENDELFPLAQTQAWVDQTVAAGSTVEFVVAPGLTHNEPCEYVPYLKDAITWLNTSVW</sequence>
<dbReference type="Gene3D" id="3.40.50.1820">
    <property type="entry name" value="alpha/beta hydrolase"/>
    <property type="match status" value="1"/>
</dbReference>
<reference evidence="4" key="1">
    <citation type="journal article" date="2015" name="Nature">
        <title>Complex archaea that bridge the gap between prokaryotes and eukaryotes.</title>
        <authorList>
            <person name="Spang A."/>
            <person name="Saw J.H."/>
            <person name="Jorgensen S.L."/>
            <person name="Zaremba-Niedzwiedzka K."/>
            <person name="Martijn J."/>
            <person name="Lind A.E."/>
            <person name="van Eijk R."/>
            <person name="Schleper C."/>
            <person name="Guy L."/>
            <person name="Ettema T.J."/>
        </authorList>
    </citation>
    <scope>NUCLEOTIDE SEQUENCE</scope>
</reference>
<dbReference type="InterPro" id="IPR050955">
    <property type="entry name" value="Plant_Biomass_Hydrol_Est"/>
</dbReference>
<dbReference type="PANTHER" id="PTHR43037">
    <property type="entry name" value="UNNAMED PRODUCT-RELATED"/>
    <property type="match status" value="1"/>
</dbReference>
<gene>
    <name evidence="4" type="ORF">LCGC14_1589100</name>
</gene>
<dbReference type="SUPFAM" id="SSF53474">
    <property type="entry name" value="alpha/beta-Hydrolases"/>
    <property type="match status" value="1"/>
</dbReference>
<proteinExistence type="predicted"/>
<dbReference type="PANTHER" id="PTHR43037:SF5">
    <property type="entry name" value="FERULOYL ESTERASE"/>
    <property type="match status" value="1"/>
</dbReference>